<dbReference type="OrthoDB" id="191037at2759"/>
<evidence type="ECO:0000313" key="3">
    <source>
        <dbReference type="Proteomes" id="UP000799772"/>
    </source>
</evidence>
<dbReference type="InterPro" id="IPR055493">
    <property type="entry name" value="DUF7065"/>
</dbReference>
<dbReference type="PANTHER" id="PTHR11012:SF30">
    <property type="entry name" value="PROTEIN KINASE-LIKE DOMAIN-CONTAINING"/>
    <property type="match status" value="1"/>
</dbReference>
<dbReference type="Pfam" id="PF23213">
    <property type="entry name" value="DUF7065"/>
    <property type="match status" value="1"/>
</dbReference>
<feature type="domain" description="CHK kinase-like" evidence="1">
    <location>
        <begin position="130"/>
        <end position="303"/>
    </location>
</feature>
<dbReference type="AlphaFoldDB" id="A0A9P4IJS6"/>
<dbReference type="InterPro" id="IPR011009">
    <property type="entry name" value="Kinase-like_dom_sf"/>
</dbReference>
<dbReference type="PANTHER" id="PTHR11012">
    <property type="entry name" value="PROTEIN KINASE-LIKE DOMAIN-CONTAINING"/>
    <property type="match status" value="1"/>
</dbReference>
<name>A0A9P4IJS6_9PEZI</name>
<keyword evidence="3" id="KW-1185">Reference proteome</keyword>
<organism evidence="2 3">
    <name type="scientific">Rhizodiscina lignyota</name>
    <dbReference type="NCBI Taxonomy" id="1504668"/>
    <lineage>
        <taxon>Eukaryota</taxon>
        <taxon>Fungi</taxon>
        <taxon>Dikarya</taxon>
        <taxon>Ascomycota</taxon>
        <taxon>Pezizomycotina</taxon>
        <taxon>Dothideomycetes</taxon>
        <taxon>Pleosporomycetidae</taxon>
        <taxon>Aulographales</taxon>
        <taxon>Rhizodiscinaceae</taxon>
        <taxon>Rhizodiscina</taxon>
    </lineage>
</organism>
<evidence type="ECO:0000259" key="1">
    <source>
        <dbReference type="SMART" id="SM00587"/>
    </source>
</evidence>
<dbReference type="SUPFAM" id="SSF56112">
    <property type="entry name" value="Protein kinase-like (PK-like)"/>
    <property type="match status" value="1"/>
</dbReference>
<dbReference type="Gene3D" id="3.90.1200.10">
    <property type="match status" value="1"/>
</dbReference>
<dbReference type="SMART" id="SM00587">
    <property type="entry name" value="CHK"/>
    <property type="match status" value="1"/>
</dbReference>
<dbReference type="Pfam" id="PF02958">
    <property type="entry name" value="EcKL"/>
    <property type="match status" value="1"/>
</dbReference>
<gene>
    <name evidence="2" type="ORF">NA57DRAFT_71876</name>
</gene>
<dbReference type="EMBL" id="ML978122">
    <property type="protein sequence ID" value="KAF2102891.1"/>
    <property type="molecule type" value="Genomic_DNA"/>
</dbReference>
<dbReference type="InterPro" id="IPR004119">
    <property type="entry name" value="EcKL"/>
</dbReference>
<comment type="caution">
    <text evidence="2">The sequence shown here is derived from an EMBL/GenBank/DDBJ whole genome shotgun (WGS) entry which is preliminary data.</text>
</comment>
<accession>A0A9P4IJS6</accession>
<proteinExistence type="predicted"/>
<protein>
    <submittedName>
        <fullName evidence="2">Aminoglycoside phosphotransferase</fullName>
    </submittedName>
</protein>
<evidence type="ECO:0000313" key="2">
    <source>
        <dbReference type="EMBL" id="KAF2102891.1"/>
    </source>
</evidence>
<sequence length="677" mass="76215">MAVAAEKGFIQLTDPQEQTIVRTPNDLTVNWLSARLGNVPVSNFTVERVGTGQVSHCYRIDLQYEPDGPGGPHTAILKVPSTNEASRNSSRLLNLYEKEVRFYEEFAPVIGGPVCPCYDASYHEDGTFSLLLADVAPALVGNELEGATYEQAKLAMKELGKLHAPCISNETMKRASWLSGRNVLDQTRMAYMYAEFVDRYKERVKPEHLNVCQKLVDSFDPFVAQQRQSDTIMGIMHGDYRLDNMLFGQEGSSRAFTIVDWQTVAWGPSMNDVSYFLGGALTPEHRRAWTEELLQLYHEGLGPDPPITMEQIKDGVRSQSFFGIVMDIVSPIFVERTERGDEMFMTLIARHCDQVLDLDALSILPPPVELKPLRPTEEDESTHPLGNDHLWQESWYFDFADIHQDFGGYVRTGVDPARNRTWYTALLCGPDRPTIAVVDFKAPLPDEDLKIQTDNYTATHTVEDPLKSFRVTLHGEGEAFDDPSHLLQKNPKGRPVKVALDLVWKTDGTPYQYRIATRYEIPCSISGTVSIDNETFSFANCPGQRDHSWGSRDWWALDWVWSAVHLRDGTHIHGVDLRVPNRPCMYIGYTQGAGKEIGEVSKCMCEEAIAENGLATATKLSIEPEGLVVEMDIMGHGPLRLEADDGRVSMFPRAWGKVRTADGREGVMWAEWNHNLR</sequence>
<dbReference type="SUPFAM" id="SSF159245">
    <property type="entry name" value="AttH-like"/>
    <property type="match status" value="1"/>
</dbReference>
<dbReference type="InterPro" id="IPR015897">
    <property type="entry name" value="CHK_kinase-like"/>
</dbReference>
<dbReference type="InterPro" id="IPR055492">
    <property type="entry name" value="DUF7064"/>
</dbReference>
<dbReference type="Pfam" id="PF23212">
    <property type="entry name" value="DUF7064"/>
    <property type="match status" value="1"/>
</dbReference>
<dbReference type="Proteomes" id="UP000799772">
    <property type="component" value="Unassembled WGS sequence"/>
</dbReference>
<reference evidence="2" key="1">
    <citation type="journal article" date="2020" name="Stud. Mycol.">
        <title>101 Dothideomycetes genomes: a test case for predicting lifestyles and emergence of pathogens.</title>
        <authorList>
            <person name="Haridas S."/>
            <person name="Albert R."/>
            <person name="Binder M."/>
            <person name="Bloem J."/>
            <person name="Labutti K."/>
            <person name="Salamov A."/>
            <person name="Andreopoulos B."/>
            <person name="Baker S."/>
            <person name="Barry K."/>
            <person name="Bills G."/>
            <person name="Bluhm B."/>
            <person name="Cannon C."/>
            <person name="Castanera R."/>
            <person name="Culley D."/>
            <person name="Daum C."/>
            <person name="Ezra D."/>
            <person name="Gonzalez J."/>
            <person name="Henrissat B."/>
            <person name="Kuo A."/>
            <person name="Liang C."/>
            <person name="Lipzen A."/>
            <person name="Lutzoni F."/>
            <person name="Magnuson J."/>
            <person name="Mondo S."/>
            <person name="Nolan M."/>
            <person name="Ohm R."/>
            <person name="Pangilinan J."/>
            <person name="Park H.-J."/>
            <person name="Ramirez L."/>
            <person name="Alfaro M."/>
            <person name="Sun H."/>
            <person name="Tritt A."/>
            <person name="Yoshinaga Y."/>
            <person name="Zwiers L.-H."/>
            <person name="Turgeon B."/>
            <person name="Goodwin S."/>
            <person name="Spatafora J."/>
            <person name="Crous P."/>
            <person name="Grigoriev I."/>
        </authorList>
    </citation>
    <scope>NUCLEOTIDE SEQUENCE</scope>
    <source>
        <strain evidence="2">CBS 133067</strain>
    </source>
</reference>